<evidence type="ECO:0000313" key="11">
    <source>
        <dbReference type="Proteomes" id="UP000014028"/>
    </source>
</evidence>
<sequence>MILITGMYNVIPEGKSAIVKNIGNVEAGPIYTQQAVETVITGFGPIFISIAIFFFAFTTLLAYYYIAETTLTYLDRQLKYGWLKPVLKFGFLIMVYIGSVESASLLWNLGDLGIGSMAWLNLIAILLLSKIALKVLKDYETQKKEGKDPVFNPKNVGIEGLTFWEERSKEVERKSSREKVIVDDNLKL</sequence>
<keyword evidence="7 9" id="KW-1133">Transmembrane helix</keyword>
<name>A0A9W5R6Z0_BACCE</name>
<dbReference type="PRINTS" id="PR00175">
    <property type="entry name" value="NAALASMPORT"/>
</dbReference>
<proteinExistence type="inferred from homology"/>
<dbReference type="Pfam" id="PF01235">
    <property type="entry name" value="Na_Ala_symp"/>
    <property type="match status" value="1"/>
</dbReference>
<evidence type="ECO:0000256" key="2">
    <source>
        <dbReference type="ARBA" id="ARBA00009261"/>
    </source>
</evidence>
<feature type="transmembrane region" description="Helical" evidence="9">
    <location>
        <begin position="86"/>
        <end position="107"/>
    </location>
</feature>
<dbReference type="InterPro" id="IPR001463">
    <property type="entry name" value="Na/Ala_symport"/>
</dbReference>
<reference evidence="10 11" key="1">
    <citation type="submission" date="2012-12" db="EMBL/GenBank/DDBJ databases">
        <title>The Genome Sequence of Bacillus cereus VD184.</title>
        <authorList>
            <consortium name="The Broad Institute Genome Sequencing Platform"/>
            <consortium name="The Broad Institute Genome Sequencing Center for Infectious Disease"/>
            <person name="Feldgarden M."/>
            <person name="Van der Auwera G.A."/>
            <person name="Mahillon J."/>
            <person name="Duprez V."/>
            <person name="Timmery S."/>
            <person name="Mattelet C."/>
            <person name="Dierick K."/>
            <person name="Sun M."/>
            <person name="Yu Z."/>
            <person name="Zhu L."/>
            <person name="Hu X."/>
            <person name="Shank E.B."/>
            <person name="Swiecicka I."/>
            <person name="Hansen B.M."/>
            <person name="Andrup L."/>
            <person name="Walker B."/>
            <person name="Young S.K."/>
            <person name="Zeng Q."/>
            <person name="Gargeya S."/>
            <person name="Fitzgerald M."/>
            <person name="Haas B."/>
            <person name="Abouelleil A."/>
            <person name="Alvarado L."/>
            <person name="Arachchi H.M."/>
            <person name="Berlin A.M."/>
            <person name="Chapman S.B."/>
            <person name="Dewar J."/>
            <person name="Goldberg J."/>
            <person name="Griggs A."/>
            <person name="Gujja S."/>
            <person name="Hansen M."/>
            <person name="Howarth C."/>
            <person name="Imamovic A."/>
            <person name="Larimer J."/>
            <person name="McCowan C."/>
            <person name="Murphy C."/>
            <person name="Neiman D."/>
            <person name="Pearson M."/>
            <person name="Priest M."/>
            <person name="Roberts A."/>
            <person name="Saif S."/>
            <person name="Shea T."/>
            <person name="Sisk P."/>
            <person name="Sykes S."/>
            <person name="Wortman J."/>
            <person name="Nusbaum C."/>
            <person name="Birren B."/>
        </authorList>
    </citation>
    <scope>NUCLEOTIDE SEQUENCE [LARGE SCALE GENOMIC DNA]</scope>
    <source>
        <strain evidence="10 11">VD184</strain>
    </source>
</reference>
<evidence type="ECO:0000256" key="3">
    <source>
        <dbReference type="ARBA" id="ARBA00022448"/>
    </source>
</evidence>
<dbReference type="PANTHER" id="PTHR30330">
    <property type="entry name" value="AGSS FAMILY TRANSPORTER, SODIUM-ALANINE"/>
    <property type="match status" value="1"/>
</dbReference>
<evidence type="ECO:0000256" key="4">
    <source>
        <dbReference type="ARBA" id="ARBA00022475"/>
    </source>
</evidence>
<keyword evidence="6" id="KW-0769">Symport</keyword>
<comment type="subcellular location">
    <subcellularLocation>
        <location evidence="1">Cell membrane</location>
        <topology evidence="1">Multi-pass membrane protein</topology>
    </subcellularLocation>
</comment>
<feature type="transmembrane region" description="Helical" evidence="9">
    <location>
        <begin position="113"/>
        <end position="133"/>
    </location>
</feature>
<evidence type="ECO:0000256" key="6">
    <source>
        <dbReference type="ARBA" id="ARBA00022847"/>
    </source>
</evidence>
<dbReference type="AlphaFoldDB" id="A0A9W5R6Z0"/>
<dbReference type="PANTHER" id="PTHR30330:SF7">
    <property type="entry name" value="SODIUM_PROTON-DEPENDENT ALANINE CARRIER PROTEIN YRBD-RELATED"/>
    <property type="match status" value="1"/>
</dbReference>
<keyword evidence="8 9" id="KW-0472">Membrane</keyword>
<comment type="similarity">
    <text evidence="2">Belongs to the alanine or glycine:cation symporter (AGCS) (TC 2.A.25) family.</text>
</comment>
<dbReference type="Proteomes" id="UP000014028">
    <property type="component" value="Unassembled WGS sequence"/>
</dbReference>
<evidence type="ECO:0008006" key="12">
    <source>
        <dbReference type="Google" id="ProtNLM"/>
    </source>
</evidence>
<evidence type="ECO:0000256" key="7">
    <source>
        <dbReference type="ARBA" id="ARBA00022989"/>
    </source>
</evidence>
<accession>A0A9W5R6Z0</accession>
<keyword evidence="4" id="KW-1003">Cell membrane</keyword>
<evidence type="ECO:0000256" key="9">
    <source>
        <dbReference type="SAM" id="Phobius"/>
    </source>
</evidence>
<dbReference type="GO" id="GO:0005886">
    <property type="term" value="C:plasma membrane"/>
    <property type="evidence" value="ECO:0007669"/>
    <property type="project" value="UniProtKB-SubCell"/>
</dbReference>
<evidence type="ECO:0000256" key="5">
    <source>
        <dbReference type="ARBA" id="ARBA00022692"/>
    </source>
</evidence>
<comment type="caution">
    <text evidence="10">The sequence shown here is derived from an EMBL/GenBank/DDBJ whole genome shotgun (WGS) entry which is preliminary data.</text>
</comment>
<protein>
    <recommendedName>
        <fullName evidence="12">Amino acid carrier protein</fullName>
    </recommendedName>
</protein>
<evidence type="ECO:0000256" key="1">
    <source>
        <dbReference type="ARBA" id="ARBA00004651"/>
    </source>
</evidence>
<evidence type="ECO:0000313" key="10">
    <source>
        <dbReference type="EMBL" id="EOQ12867.1"/>
    </source>
</evidence>
<gene>
    <name evidence="10" type="ORF">IKC_02547</name>
</gene>
<keyword evidence="5 9" id="KW-0812">Transmembrane</keyword>
<dbReference type="EMBL" id="AHFK01000043">
    <property type="protein sequence ID" value="EOQ12867.1"/>
    <property type="molecule type" value="Genomic_DNA"/>
</dbReference>
<evidence type="ECO:0000256" key="8">
    <source>
        <dbReference type="ARBA" id="ARBA00023136"/>
    </source>
</evidence>
<feature type="transmembrane region" description="Helical" evidence="9">
    <location>
        <begin position="46"/>
        <end position="66"/>
    </location>
</feature>
<organism evidence="10 11">
    <name type="scientific">Bacillus cereus VD184</name>
    <dbReference type="NCBI Taxonomy" id="1053242"/>
    <lineage>
        <taxon>Bacteria</taxon>
        <taxon>Bacillati</taxon>
        <taxon>Bacillota</taxon>
        <taxon>Bacilli</taxon>
        <taxon>Bacillales</taxon>
        <taxon>Bacillaceae</taxon>
        <taxon>Bacillus</taxon>
        <taxon>Bacillus cereus group</taxon>
    </lineage>
</organism>
<dbReference type="GO" id="GO:0005283">
    <property type="term" value="F:amino acid:sodium symporter activity"/>
    <property type="evidence" value="ECO:0007669"/>
    <property type="project" value="InterPro"/>
</dbReference>
<keyword evidence="3" id="KW-0813">Transport</keyword>